<reference evidence="2" key="2">
    <citation type="submission" date="2015-01" db="EMBL/GenBank/DDBJ databases">
        <title>Evolutionary Origins and Diversification of the Mycorrhizal Mutualists.</title>
        <authorList>
            <consortium name="DOE Joint Genome Institute"/>
            <consortium name="Mycorrhizal Genomics Consortium"/>
            <person name="Kohler A."/>
            <person name="Kuo A."/>
            <person name="Nagy L.G."/>
            <person name="Floudas D."/>
            <person name="Copeland A."/>
            <person name="Barry K.W."/>
            <person name="Cichocki N."/>
            <person name="Veneault-Fourrey C."/>
            <person name="LaButti K."/>
            <person name="Lindquist E.A."/>
            <person name="Lipzen A."/>
            <person name="Lundell T."/>
            <person name="Morin E."/>
            <person name="Murat C."/>
            <person name="Riley R."/>
            <person name="Ohm R."/>
            <person name="Sun H."/>
            <person name="Tunlid A."/>
            <person name="Henrissat B."/>
            <person name="Grigoriev I.V."/>
            <person name="Hibbett D.S."/>
            <person name="Martin F."/>
        </authorList>
    </citation>
    <scope>NUCLEOTIDE SEQUENCE [LARGE SCALE GENOMIC DNA]</scope>
    <source>
        <strain evidence="2">LaAM-08-1</strain>
    </source>
</reference>
<evidence type="ECO:0000313" key="1">
    <source>
        <dbReference type="EMBL" id="KIK01221.1"/>
    </source>
</evidence>
<dbReference type="EMBL" id="KN838610">
    <property type="protein sequence ID" value="KIK01221.1"/>
    <property type="molecule type" value="Genomic_DNA"/>
</dbReference>
<dbReference type="SUPFAM" id="SSF49899">
    <property type="entry name" value="Concanavalin A-like lectins/glucanases"/>
    <property type="match status" value="1"/>
</dbReference>
<dbReference type="Pfam" id="PF26113">
    <property type="entry name" value="GH16_XgeA"/>
    <property type="match status" value="1"/>
</dbReference>
<sequence>MPQGFATSPAIWEADEANWPNGGEIDIVEGVNDQSPDLASLHMSLGCTTLALLGQTG</sequence>
<dbReference type="Gene3D" id="2.60.120.200">
    <property type="match status" value="1"/>
</dbReference>
<dbReference type="STRING" id="1095629.A0A0C9X813"/>
<name>A0A0C9X813_9AGAR</name>
<dbReference type="OrthoDB" id="3056996at2759"/>
<organism evidence="1 2">
    <name type="scientific">Laccaria amethystina LaAM-08-1</name>
    <dbReference type="NCBI Taxonomy" id="1095629"/>
    <lineage>
        <taxon>Eukaryota</taxon>
        <taxon>Fungi</taxon>
        <taxon>Dikarya</taxon>
        <taxon>Basidiomycota</taxon>
        <taxon>Agaricomycotina</taxon>
        <taxon>Agaricomycetes</taxon>
        <taxon>Agaricomycetidae</taxon>
        <taxon>Agaricales</taxon>
        <taxon>Agaricineae</taxon>
        <taxon>Hydnangiaceae</taxon>
        <taxon>Laccaria</taxon>
    </lineage>
</organism>
<keyword evidence="2" id="KW-1185">Reference proteome</keyword>
<dbReference type="HOGENOM" id="CLU_2996843_0_0_1"/>
<dbReference type="Proteomes" id="UP000054477">
    <property type="component" value="Unassembled WGS sequence"/>
</dbReference>
<accession>A0A0C9X813</accession>
<dbReference type="AlphaFoldDB" id="A0A0C9X813"/>
<proteinExistence type="predicted"/>
<keyword evidence="1" id="KW-0378">Hydrolase</keyword>
<dbReference type="InterPro" id="IPR013320">
    <property type="entry name" value="ConA-like_dom_sf"/>
</dbReference>
<dbReference type="GO" id="GO:0016787">
    <property type="term" value="F:hydrolase activity"/>
    <property type="evidence" value="ECO:0007669"/>
    <property type="project" value="UniProtKB-KW"/>
</dbReference>
<gene>
    <name evidence="1" type="ORF">K443DRAFT_7059</name>
</gene>
<protein>
    <submittedName>
        <fullName evidence="1">Glycoside hydrolase family 16 protein</fullName>
    </submittedName>
</protein>
<reference evidence="1 2" key="1">
    <citation type="submission" date="2014-04" db="EMBL/GenBank/DDBJ databases">
        <authorList>
            <consortium name="DOE Joint Genome Institute"/>
            <person name="Kuo A."/>
            <person name="Kohler A."/>
            <person name="Nagy L.G."/>
            <person name="Floudas D."/>
            <person name="Copeland A."/>
            <person name="Barry K.W."/>
            <person name="Cichocki N."/>
            <person name="Veneault-Fourrey C."/>
            <person name="LaButti K."/>
            <person name="Lindquist E.A."/>
            <person name="Lipzen A."/>
            <person name="Lundell T."/>
            <person name="Morin E."/>
            <person name="Murat C."/>
            <person name="Sun H."/>
            <person name="Tunlid A."/>
            <person name="Henrissat B."/>
            <person name="Grigoriev I.V."/>
            <person name="Hibbett D.S."/>
            <person name="Martin F."/>
            <person name="Nordberg H.P."/>
            <person name="Cantor M.N."/>
            <person name="Hua S.X."/>
        </authorList>
    </citation>
    <scope>NUCLEOTIDE SEQUENCE [LARGE SCALE GENOMIC DNA]</scope>
    <source>
        <strain evidence="1 2">LaAM-08-1</strain>
    </source>
</reference>
<evidence type="ECO:0000313" key="2">
    <source>
        <dbReference type="Proteomes" id="UP000054477"/>
    </source>
</evidence>